<keyword evidence="6" id="KW-1185">Reference proteome</keyword>
<evidence type="ECO:0000259" key="4">
    <source>
        <dbReference type="PROSITE" id="PS50020"/>
    </source>
</evidence>
<evidence type="ECO:0000313" key="6">
    <source>
        <dbReference type="Proteomes" id="UP000274429"/>
    </source>
</evidence>
<dbReference type="EMBL" id="UYWX01020422">
    <property type="protein sequence ID" value="VDM32402.1"/>
    <property type="molecule type" value="Genomic_DNA"/>
</dbReference>
<dbReference type="OrthoDB" id="423283at2759"/>
<evidence type="ECO:0000256" key="2">
    <source>
        <dbReference type="ARBA" id="ARBA00022490"/>
    </source>
</evidence>
<evidence type="ECO:0000256" key="3">
    <source>
        <dbReference type="ARBA" id="ARBA00022553"/>
    </source>
</evidence>
<feature type="domain" description="WW" evidence="4">
    <location>
        <begin position="81"/>
        <end position="108"/>
    </location>
</feature>
<protein>
    <recommendedName>
        <fullName evidence="4">WW domain-containing protein</fullName>
    </recommendedName>
</protein>
<dbReference type="PANTHER" id="PTHR14791:SF29">
    <property type="entry name" value="PROTEIN KIBRA"/>
    <property type="match status" value="1"/>
</dbReference>
<sequence>MSRRSVFKSMQVVYFAIKQNPSSNPTDTTKCLSVITLFSKLFASSTFVAYTISAFMLNTGYCPHDHRIQLKQSLALHPFSERRMDPQTNRMYFVNHKNCTTQWEDPRERGMDESRPLPPGWEKRYTAAGQRYFIDHNSRTTTFIDPRTGQHAGCVIPLFISSPLLAKDKNSFNLHCNF</sequence>
<evidence type="ECO:0000256" key="1">
    <source>
        <dbReference type="ARBA" id="ARBA00004496"/>
    </source>
</evidence>
<organism evidence="5 6">
    <name type="scientific">Hydatigena taeniaeformis</name>
    <name type="common">Feline tapeworm</name>
    <name type="synonym">Taenia taeniaeformis</name>
    <dbReference type="NCBI Taxonomy" id="6205"/>
    <lineage>
        <taxon>Eukaryota</taxon>
        <taxon>Metazoa</taxon>
        <taxon>Spiralia</taxon>
        <taxon>Lophotrochozoa</taxon>
        <taxon>Platyhelminthes</taxon>
        <taxon>Cestoda</taxon>
        <taxon>Eucestoda</taxon>
        <taxon>Cyclophyllidea</taxon>
        <taxon>Taeniidae</taxon>
        <taxon>Hydatigera</taxon>
    </lineage>
</organism>
<dbReference type="Pfam" id="PF00397">
    <property type="entry name" value="WW"/>
    <property type="match status" value="2"/>
</dbReference>
<dbReference type="InterPro" id="IPR051105">
    <property type="entry name" value="WWC/KIBRA_Hippo_Reg"/>
</dbReference>
<dbReference type="Proteomes" id="UP000274429">
    <property type="component" value="Unassembled WGS sequence"/>
</dbReference>
<dbReference type="InterPro" id="IPR036020">
    <property type="entry name" value="WW_dom_sf"/>
</dbReference>
<feature type="domain" description="WW" evidence="4">
    <location>
        <begin position="115"/>
        <end position="148"/>
    </location>
</feature>
<dbReference type="PROSITE" id="PS50020">
    <property type="entry name" value="WW_DOMAIN_2"/>
    <property type="match status" value="2"/>
</dbReference>
<dbReference type="CDD" id="cd00201">
    <property type="entry name" value="WW"/>
    <property type="match status" value="2"/>
</dbReference>
<accession>A0A3P7HD87</accession>
<gene>
    <name evidence="5" type="ORF">TTAC_LOCUS7927</name>
</gene>
<dbReference type="SMART" id="SM00456">
    <property type="entry name" value="WW"/>
    <property type="match status" value="2"/>
</dbReference>
<dbReference type="FunFam" id="2.20.70.10:FF:000017">
    <property type="entry name" value="E3 ubiquitin-protein ligase"/>
    <property type="match status" value="1"/>
</dbReference>
<dbReference type="Gene3D" id="2.20.70.10">
    <property type="match status" value="2"/>
</dbReference>
<proteinExistence type="predicted"/>
<dbReference type="InterPro" id="IPR001202">
    <property type="entry name" value="WW_dom"/>
</dbReference>
<comment type="subcellular location">
    <subcellularLocation>
        <location evidence="1">Cytoplasm</location>
    </subcellularLocation>
</comment>
<dbReference type="GO" id="GO:0005737">
    <property type="term" value="C:cytoplasm"/>
    <property type="evidence" value="ECO:0007669"/>
    <property type="project" value="UniProtKB-SubCell"/>
</dbReference>
<name>A0A3P7HD87_HYDTA</name>
<reference evidence="5 6" key="1">
    <citation type="submission" date="2018-11" db="EMBL/GenBank/DDBJ databases">
        <authorList>
            <consortium name="Pathogen Informatics"/>
        </authorList>
    </citation>
    <scope>NUCLEOTIDE SEQUENCE [LARGE SCALE GENOMIC DNA]</scope>
</reference>
<dbReference type="PROSITE" id="PS01159">
    <property type="entry name" value="WW_DOMAIN_1"/>
    <property type="match status" value="1"/>
</dbReference>
<evidence type="ECO:0000313" key="5">
    <source>
        <dbReference type="EMBL" id="VDM32402.1"/>
    </source>
</evidence>
<dbReference type="AlphaFoldDB" id="A0A3P7HD87"/>
<keyword evidence="3" id="KW-0597">Phosphoprotein</keyword>
<dbReference type="SUPFAM" id="SSF51045">
    <property type="entry name" value="WW domain"/>
    <property type="match status" value="2"/>
</dbReference>
<dbReference type="PANTHER" id="PTHR14791">
    <property type="entry name" value="BOMB/KIRA PROTEINS"/>
    <property type="match status" value="1"/>
</dbReference>
<keyword evidence="2" id="KW-0963">Cytoplasm</keyword>